<dbReference type="HAMAP" id="MF_00415">
    <property type="entry name" value="FlgH"/>
    <property type="match status" value="1"/>
</dbReference>
<reference evidence="9 10" key="1">
    <citation type="submission" date="2018-02" db="EMBL/GenBank/DDBJ databases">
        <title>The draft genome of Phyllobacterium myrsinacearum DSM5892.</title>
        <authorList>
            <person name="Li L."/>
            <person name="Liu L."/>
            <person name="Zhang X."/>
            <person name="Wang T."/>
        </authorList>
    </citation>
    <scope>NUCLEOTIDE SEQUENCE [LARGE SCALE GENOMIC DNA]</scope>
    <source>
        <strain evidence="9 10">DSM 5892</strain>
    </source>
</reference>
<keyword evidence="4 7" id="KW-0472">Membrane</keyword>
<keyword evidence="3 7" id="KW-0732">Signal</keyword>
<evidence type="ECO:0000313" key="10">
    <source>
        <dbReference type="Proteomes" id="UP000238563"/>
    </source>
</evidence>
<keyword evidence="6 7" id="KW-0998">Cell outer membrane</keyword>
<sequence length="237" mass="25466">MKKAASLLAIASAVALSGCADNFRDLNRTPQMSPVGAGVGQSFSVSDPSYYPTQPQPKRYSLWQDRAAGFFRDPRATNPGDVLTVNILIDEKATFDNKNSRSRVASSDVGGKADISGSGFSAGNIGGNLDLKSDSRTKGEGKIERSEKIVLRVAAIVTNILPNGNLVIRGSQEVRVNYELRVLNVAGVVRPRDISGDNVISYEKIAEARISYGGRGRQSETQQPAWGQQILDQVSPI</sequence>
<name>A0A2S9JFE0_9HYPH</name>
<evidence type="ECO:0000256" key="1">
    <source>
        <dbReference type="ARBA" id="ARBA00002591"/>
    </source>
</evidence>
<comment type="subunit">
    <text evidence="7">The basal body constitutes a major portion of the flagellar organelle and consists of four rings (L,P,S, and M) mounted on a central rod.</text>
</comment>
<dbReference type="PROSITE" id="PS51257">
    <property type="entry name" value="PROKAR_LIPOPROTEIN"/>
    <property type="match status" value="1"/>
</dbReference>
<evidence type="ECO:0000256" key="2">
    <source>
        <dbReference type="ARBA" id="ARBA00006929"/>
    </source>
</evidence>
<keyword evidence="9" id="KW-0282">Flagellum</keyword>
<feature type="signal peptide" evidence="8">
    <location>
        <begin position="1"/>
        <end position="20"/>
    </location>
</feature>
<dbReference type="InterPro" id="IPR000527">
    <property type="entry name" value="Flag_Lring"/>
</dbReference>
<evidence type="ECO:0000256" key="4">
    <source>
        <dbReference type="ARBA" id="ARBA00023136"/>
    </source>
</evidence>
<dbReference type="OrthoDB" id="9789227at2"/>
<dbReference type="GO" id="GO:0071973">
    <property type="term" value="P:bacterial-type flagellum-dependent cell motility"/>
    <property type="evidence" value="ECO:0007669"/>
    <property type="project" value="InterPro"/>
</dbReference>
<comment type="subcellular location">
    <subcellularLocation>
        <location evidence="7">Cell outer membrane</location>
        <topology evidence="7">Lipid-anchor</topology>
    </subcellularLocation>
    <subcellularLocation>
        <location evidence="7">Bacterial flagellum basal body</location>
    </subcellularLocation>
</comment>
<feature type="chain" id="PRO_5015642205" description="Flagellar L-ring protein" evidence="8">
    <location>
        <begin position="21"/>
        <end position="237"/>
    </location>
</feature>
<gene>
    <name evidence="7" type="primary">flgH</name>
    <name evidence="9" type="ORF">C5750_17485</name>
</gene>
<evidence type="ECO:0000256" key="8">
    <source>
        <dbReference type="SAM" id="SignalP"/>
    </source>
</evidence>
<dbReference type="Pfam" id="PF02107">
    <property type="entry name" value="FlgH"/>
    <property type="match status" value="1"/>
</dbReference>
<keyword evidence="9" id="KW-0969">Cilium</keyword>
<dbReference type="PANTHER" id="PTHR34933">
    <property type="entry name" value="FLAGELLAR L-RING PROTEIN"/>
    <property type="match status" value="1"/>
</dbReference>
<keyword evidence="9" id="KW-0966">Cell projection</keyword>
<dbReference type="EMBL" id="PVBT01000005">
    <property type="protein sequence ID" value="PRD51648.1"/>
    <property type="molecule type" value="Genomic_DNA"/>
</dbReference>
<accession>A0A2S9JFE0</accession>
<dbReference type="PANTHER" id="PTHR34933:SF1">
    <property type="entry name" value="FLAGELLAR L-RING PROTEIN"/>
    <property type="match status" value="1"/>
</dbReference>
<comment type="similarity">
    <text evidence="2 7">Belongs to the FlgH family.</text>
</comment>
<protein>
    <recommendedName>
        <fullName evidence="7">Flagellar L-ring protein</fullName>
    </recommendedName>
    <alternativeName>
        <fullName evidence="7">Basal body L-ring protein</fullName>
    </alternativeName>
</protein>
<evidence type="ECO:0000256" key="3">
    <source>
        <dbReference type="ARBA" id="ARBA00022729"/>
    </source>
</evidence>
<dbReference type="GO" id="GO:0009427">
    <property type="term" value="C:bacterial-type flagellum basal body, distal rod, L ring"/>
    <property type="evidence" value="ECO:0007669"/>
    <property type="project" value="InterPro"/>
</dbReference>
<comment type="function">
    <text evidence="1 7">Assembles around the rod to form the L-ring and probably protects the motor/basal body from shearing forces during rotation.</text>
</comment>
<evidence type="ECO:0000313" key="9">
    <source>
        <dbReference type="EMBL" id="PRD51648.1"/>
    </source>
</evidence>
<dbReference type="GO" id="GO:0003774">
    <property type="term" value="F:cytoskeletal motor activity"/>
    <property type="evidence" value="ECO:0007669"/>
    <property type="project" value="InterPro"/>
</dbReference>
<keyword evidence="10" id="KW-1185">Reference proteome</keyword>
<dbReference type="AlphaFoldDB" id="A0A2S9JFE0"/>
<keyword evidence="7" id="KW-0449">Lipoprotein</keyword>
<dbReference type="GO" id="GO:0009279">
    <property type="term" value="C:cell outer membrane"/>
    <property type="evidence" value="ECO:0007669"/>
    <property type="project" value="UniProtKB-SubCell"/>
</dbReference>
<dbReference type="PRINTS" id="PR01008">
    <property type="entry name" value="FLGLRINGFLGH"/>
</dbReference>
<dbReference type="NCBIfam" id="NF001305">
    <property type="entry name" value="PRK00249.1-5"/>
    <property type="match status" value="1"/>
</dbReference>
<dbReference type="Proteomes" id="UP000238563">
    <property type="component" value="Unassembled WGS sequence"/>
</dbReference>
<comment type="caution">
    <text evidence="9">The sequence shown here is derived from an EMBL/GenBank/DDBJ whole genome shotgun (WGS) entry which is preliminary data.</text>
</comment>
<organism evidence="9 10">
    <name type="scientific">Phyllobacterium myrsinacearum</name>
    <dbReference type="NCBI Taxonomy" id="28101"/>
    <lineage>
        <taxon>Bacteria</taxon>
        <taxon>Pseudomonadati</taxon>
        <taxon>Pseudomonadota</taxon>
        <taxon>Alphaproteobacteria</taxon>
        <taxon>Hyphomicrobiales</taxon>
        <taxon>Phyllobacteriaceae</taxon>
        <taxon>Phyllobacterium</taxon>
    </lineage>
</organism>
<evidence type="ECO:0000256" key="7">
    <source>
        <dbReference type="HAMAP-Rule" id="MF_00415"/>
    </source>
</evidence>
<proteinExistence type="inferred from homology"/>
<dbReference type="RefSeq" id="WP_105735205.1">
    <property type="nucleotide sequence ID" value="NZ_PVBT01000005.1"/>
</dbReference>
<evidence type="ECO:0000256" key="6">
    <source>
        <dbReference type="ARBA" id="ARBA00023237"/>
    </source>
</evidence>
<keyword evidence="5 7" id="KW-0975">Bacterial flagellum</keyword>
<evidence type="ECO:0000256" key="5">
    <source>
        <dbReference type="ARBA" id="ARBA00023143"/>
    </source>
</evidence>